<dbReference type="SUPFAM" id="SSF116842">
    <property type="entry name" value="XseB-like"/>
    <property type="match status" value="1"/>
</dbReference>
<dbReference type="Proteomes" id="UP000516369">
    <property type="component" value="Chromosome"/>
</dbReference>
<evidence type="ECO:0000256" key="2">
    <source>
        <dbReference type="ARBA" id="ARBA00022490"/>
    </source>
</evidence>
<evidence type="ECO:0000256" key="3">
    <source>
        <dbReference type="ARBA" id="ARBA00022722"/>
    </source>
</evidence>
<dbReference type="HAMAP" id="MF_00337">
    <property type="entry name" value="Exonuc_7_S"/>
    <property type="match status" value="1"/>
</dbReference>
<keyword evidence="3 6" id="KW-0540">Nuclease</keyword>
<organism evidence="7 8">
    <name type="scientific">Defluviicoccus vanus</name>
    <dbReference type="NCBI Taxonomy" id="111831"/>
    <lineage>
        <taxon>Bacteria</taxon>
        <taxon>Pseudomonadati</taxon>
        <taxon>Pseudomonadota</taxon>
        <taxon>Alphaproteobacteria</taxon>
        <taxon>Rhodospirillales</taxon>
        <taxon>Rhodospirillaceae</taxon>
        <taxon>Defluviicoccus</taxon>
    </lineage>
</organism>
<comment type="function">
    <text evidence="6">Bidirectionally degrades single-stranded DNA into large acid-insoluble oligonucleotides, which are then degraded further into small acid-soluble oligonucleotides.</text>
</comment>
<dbReference type="InterPro" id="IPR003761">
    <property type="entry name" value="Exonuc_VII_S"/>
</dbReference>
<dbReference type="AlphaFoldDB" id="A0A7H1MZH5"/>
<dbReference type="EC" id="3.1.11.6" evidence="6"/>
<dbReference type="InterPro" id="IPR037004">
    <property type="entry name" value="Exonuc_VII_ssu_sf"/>
</dbReference>
<evidence type="ECO:0000313" key="7">
    <source>
        <dbReference type="EMBL" id="QNT68861.1"/>
    </source>
</evidence>
<keyword evidence="5 6" id="KW-0269">Exonuclease</keyword>
<dbReference type="PANTHER" id="PTHR34137:SF1">
    <property type="entry name" value="EXODEOXYRIBONUCLEASE 7 SMALL SUBUNIT"/>
    <property type="match status" value="1"/>
</dbReference>
<dbReference type="KEGG" id="dvn:HQ394_05195"/>
<dbReference type="PANTHER" id="PTHR34137">
    <property type="entry name" value="EXODEOXYRIBONUCLEASE 7 SMALL SUBUNIT"/>
    <property type="match status" value="1"/>
</dbReference>
<keyword evidence="4 6" id="KW-0378">Hydrolase</keyword>
<comment type="subcellular location">
    <subcellularLocation>
        <location evidence="6">Cytoplasm</location>
    </subcellularLocation>
</comment>
<keyword evidence="2 6" id="KW-0963">Cytoplasm</keyword>
<dbReference type="EMBL" id="CP053923">
    <property type="protein sequence ID" value="QNT68861.1"/>
    <property type="molecule type" value="Genomic_DNA"/>
</dbReference>
<dbReference type="RefSeq" id="WP_190262372.1">
    <property type="nucleotide sequence ID" value="NZ_CP053923.1"/>
</dbReference>
<dbReference type="NCBIfam" id="NF002139">
    <property type="entry name" value="PRK00977.1-3"/>
    <property type="match status" value="1"/>
</dbReference>
<proteinExistence type="inferred from homology"/>
<evidence type="ECO:0000313" key="8">
    <source>
        <dbReference type="Proteomes" id="UP000516369"/>
    </source>
</evidence>
<dbReference type="GO" id="GO:0005829">
    <property type="term" value="C:cytosol"/>
    <property type="evidence" value="ECO:0007669"/>
    <property type="project" value="TreeGrafter"/>
</dbReference>
<comment type="subunit">
    <text evidence="6">Heterooligomer composed of large and small subunits.</text>
</comment>
<gene>
    <name evidence="6" type="primary">xseB</name>
    <name evidence="7" type="ORF">HQ394_05195</name>
</gene>
<evidence type="ECO:0000256" key="4">
    <source>
        <dbReference type="ARBA" id="ARBA00022801"/>
    </source>
</evidence>
<comment type="catalytic activity">
    <reaction evidence="6">
        <text>Exonucleolytic cleavage in either 5'- to 3'- or 3'- to 5'-direction to yield nucleoside 5'-phosphates.</text>
        <dbReference type="EC" id="3.1.11.6"/>
    </reaction>
</comment>
<dbReference type="GO" id="GO:0009318">
    <property type="term" value="C:exodeoxyribonuclease VII complex"/>
    <property type="evidence" value="ECO:0007669"/>
    <property type="project" value="UniProtKB-UniRule"/>
</dbReference>
<dbReference type="Pfam" id="PF02609">
    <property type="entry name" value="Exonuc_VII_S"/>
    <property type="match status" value="1"/>
</dbReference>
<evidence type="ECO:0000256" key="6">
    <source>
        <dbReference type="HAMAP-Rule" id="MF_00337"/>
    </source>
</evidence>
<keyword evidence="8" id="KW-1185">Reference proteome</keyword>
<dbReference type="NCBIfam" id="TIGR01280">
    <property type="entry name" value="xseB"/>
    <property type="match status" value="1"/>
</dbReference>
<protein>
    <recommendedName>
        <fullName evidence="6">Exodeoxyribonuclease 7 small subunit</fullName>
        <ecNumber evidence="6">3.1.11.6</ecNumber>
    </recommendedName>
    <alternativeName>
        <fullName evidence="6">Exodeoxyribonuclease VII small subunit</fullName>
        <shortName evidence="6">Exonuclease VII small subunit</shortName>
    </alternativeName>
</protein>
<sequence length="82" mass="8875">MTAVGTSDTSQLTFEEALAELEAIVRRLEEGSGKLDDAIAAYERGAMLKRHCEAKLQQAQMRIEKVVLGPDGTATLEPADLD</sequence>
<dbReference type="GO" id="GO:0006308">
    <property type="term" value="P:DNA catabolic process"/>
    <property type="evidence" value="ECO:0007669"/>
    <property type="project" value="UniProtKB-UniRule"/>
</dbReference>
<name>A0A7H1MZH5_9PROT</name>
<reference evidence="7 8" key="1">
    <citation type="submission" date="2020-05" db="EMBL/GenBank/DDBJ databases">
        <title>Complete closed genome sequence of Defluviicoccus vanus.</title>
        <authorList>
            <person name="Bessarab I."/>
            <person name="Arumugam K."/>
            <person name="Maszenan A.M."/>
            <person name="Seviour R.J."/>
            <person name="Williams R.B."/>
        </authorList>
    </citation>
    <scope>NUCLEOTIDE SEQUENCE [LARGE SCALE GENOMIC DNA]</scope>
    <source>
        <strain evidence="7 8">Ben 114</strain>
    </source>
</reference>
<evidence type="ECO:0000256" key="1">
    <source>
        <dbReference type="ARBA" id="ARBA00009998"/>
    </source>
</evidence>
<comment type="similarity">
    <text evidence="1 6">Belongs to the XseB family.</text>
</comment>
<dbReference type="Gene3D" id="1.10.287.1040">
    <property type="entry name" value="Exonuclease VII, small subunit"/>
    <property type="match status" value="1"/>
</dbReference>
<dbReference type="GO" id="GO:0008855">
    <property type="term" value="F:exodeoxyribonuclease VII activity"/>
    <property type="evidence" value="ECO:0007669"/>
    <property type="project" value="UniProtKB-UniRule"/>
</dbReference>
<evidence type="ECO:0000256" key="5">
    <source>
        <dbReference type="ARBA" id="ARBA00022839"/>
    </source>
</evidence>
<accession>A0A7H1MZH5</accession>